<organism evidence="2">
    <name type="scientific">marine sediment metagenome</name>
    <dbReference type="NCBI Taxonomy" id="412755"/>
    <lineage>
        <taxon>unclassified sequences</taxon>
        <taxon>metagenomes</taxon>
        <taxon>ecological metagenomes</taxon>
    </lineage>
</organism>
<proteinExistence type="predicted"/>
<keyword evidence="1" id="KW-0175">Coiled coil</keyword>
<dbReference type="Pfam" id="PF09754">
    <property type="entry name" value="PAC2"/>
    <property type="match status" value="1"/>
</dbReference>
<reference evidence="2" key="1">
    <citation type="journal article" date="2014" name="Front. Microbiol.">
        <title>High frequency of phylogenetically diverse reductive dehalogenase-homologous genes in deep subseafloor sedimentary metagenomes.</title>
        <authorList>
            <person name="Kawai M."/>
            <person name="Futagami T."/>
            <person name="Toyoda A."/>
            <person name="Takaki Y."/>
            <person name="Nishi S."/>
            <person name="Hori S."/>
            <person name="Arai W."/>
            <person name="Tsubouchi T."/>
            <person name="Morono Y."/>
            <person name="Uchiyama I."/>
            <person name="Ito T."/>
            <person name="Fujiyama A."/>
            <person name="Inagaki F."/>
            <person name="Takami H."/>
        </authorList>
    </citation>
    <scope>NUCLEOTIDE SEQUENCE</scope>
    <source>
        <strain evidence="2">Expedition CK06-06</strain>
    </source>
</reference>
<evidence type="ECO:0000313" key="2">
    <source>
        <dbReference type="EMBL" id="GAI81023.1"/>
    </source>
</evidence>
<sequence>QLKEEMRKYSVQFSNYEGPGSFSTTLLHICQDRRGQMVSITARATYYPEFNVVIPHNPKTIRAVVRRLNHLLCLNLDVSDLDKQAEEFEAKLSFMASQNPKFQAYVEELEKDFTEVKYEEPLEMSADEAVRLAEEFLKRKRED</sequence>
<dbReference type="InterPro" id="IPR038389">
    <property type="entry name" value="PSMG2_sf"/>
</dbReference>
<dbReference type="EMBL" id="BARW01012156">
    <property type="protein sequence ID" value="GAI81023.1"/>
    <property type="molecule type" value="Genomic_DNA"/>
</dbReference>
<comment type="caution">
    <text evidence="2">The sequence shown here is derived from an EMBL/GenBank/DDBJ whole genome shotgun (WGS) entry which is preliminary data.</text>
</comment>
<feature type="non-terminal residue" evidence="2">
    <location>
        <position position="1"/>
    </location>
</feature>
<protein>
    <submittedName>
        <fullName evidence="2">Uncharacterized protein</fullName>
    </submittedName>
</protein>
<dbReference type="SUPFAM" id="SSF159659">
    <property type="entry name" value="Cgl1923-like"/>
    <property type="match status" value="1"/>
</dbReference>
<dbReference type="Gene3D" id="3.40.50.10900">
    <property type="entry name" value="PAC-like subunit"/>
    <property type="match status" value="1"/>
</dbReference>
<dbReference type="InterPro" id="IPR019151">
    <property type="entry name" value="Proteasome_assmbl_chaperone_2"/>
</dbReference>
<accession>X1RK83</accession>
<feature type="coiled-coil region" evidence="1">
    <location>
        <begin position="71"/>
        <end position="98"/>
    </location>
</feature>
<evidence type="ECO:0000256" key="1">
    <source>
        <dbReference type="SAM" id="Coils"/>
    </source>
</evidence>
<name>X1RK83_9ZZZZ</name>
<dbReference type="AlphaFoldDB" id="X1RK83"/>
<gene>
    <name evidence="2" type="ORF">S12H4_23052</name>
</gene>